<organism evidence="2 3">
    <name type="scientific">Pseudomonas amygdali pv. eriobotryae</name>
    <dbReference type="NCBI Taxonomy" id="129137"/>
    <lineage>
        <taxon>Bacteria</taxon>
        <taxon>Pseudomonadati</taxon>
        <taxon>Pseudomonadota</taxon>
        <taxon>Gammaproteobacteria</taxon>
        <taxon>Pseudomonadales</taxon>
        <taxon>Pseudomonadaceae</taxon>
        <taxon>Pseudomonas</taxon>
        <taxon>Pseudomonas amygdali</taxon>
    </lineage>
</organism>
<dbReference type="AlphaFoldDB" id="A0A0P9S379"/>
<evidence type="ECO:0000256" key="1">
    <source>
        <dbReference type="ARBA" id="ARBA00005260"/>
    </source>
</evidence>
<dbReference type="GO" id="GO:0046872">
    <property type="term" value="F:metal ion binding"/>
    <property type="evidence" value="ECO:0007669"/>
    <property type="project" value="InterPro"/>
</dbReference>
<reference evidence="2 3" key="1">
    <citation type="submission" date="2015-09" db="EMBL/GenBank/DDBJ databases">
        <title>Genome announcement of multiple Pseudomonas syringae strains.</title>
        <authorList>
            <person name="Thakur S."/>
            <person name="Wang P.W."/>
            <person name="Gong Y."/>
            <person name="Weir B.S."/>
            <person name="Guttman D.S."/>
        </authorList>
    </citation>
    <scope>NUCLEOTIDE SEQUENCE [LARGE SCALE GENOMIC DNA]</scope>
    <source>
        <strain evidence="2 3">ICMP4455</strain>
    </source>
</reference>
<gene>
    <name evidence="2" type="ORF">ALO70_100204</name>
</gene>
<dbReference type="PANTHER" id="PTHR33677:SF3">
    <property type="entry name" value="COPPER-SENSING TRANSCRIPTIONAL REPRESSOR RICR"/>
    <property type="match status" value="1"/>
</dbReference>
<name>A0A0P9S379_PSEA0</name>
<dbReference type="Proteomes" id="UP000050490">
    <property type="component" value="Unassembled WGS sequence"/>
</dbReference>
<dbReference type="EMBL" id="LJQI01000088">
    <property type="protein sequence ID" value="KPX36230.1"/>
    <property type="molecule type" value="Genomic_DNA"/>
</dbReference>
<dbReference type="GO" id="GO:0045892">
    <property type="term" value="P:negative regulation of DNA-templated transcription"/>
    <property type="evidence" value="ECO:0007669"/>
    <property type="project" value="UniProtKB-ARBA"/>
</dbReference>
<dbReference type="InterPro" id="IPR003735">
    <property type="entry name" value="Metal_Tscrpt_repr"/>
</dbReference>
<dbReference type="PANTHER" id="PTHR33677">
    <property type="entry name" value="TRANSCRIPTIONAL REPRESSOR FRMR-RELATED"/>
    <property type="match status" value="1"/>
</dbReference>
<dbReference type="CDD" id="cd10154">
    <property type="entry name" value="NreA-like_DUF156"/>
    <property type="match status" value="1"/>
</dbReference>
<comment type="similarity">
    <text evidence="1">Belongs to the FrmR/RcnR family.</text>
</comment>
<dbReference type="GO" id="GO:0003677">
    <property type="term" value="F:DNA binding"/>
    <property type="evidence" value="ECO:0007669"/>
    <property type="project" value="InterPro"/>
</dbReference>
<dbReference type="InterPro" id="IPR038390">
    <property type="entry name" value="Metal_Tscrpt_repr_sf"/>
</dbReference>
<dbReference type="PATRIC" id="fig|129137.4.peg.4271"/>
<evidence type="ECO:0000313" key="2">
    <source>
        <dbReference type="EMBL" id="KPX36230.1"/>
    </source>
</evidence>
<dbReference type="Gene3D" id="1.20.58.1000">
    <property type="entry name" value="Metal-sensitive repressor, helix protomer"/>
    <property type="match status" value="1"/>
</dbReference>
<accession>A0A0P9S379</accession>
<dbReference type="Pfam" id="PF02583">
    <property type="entry name" value="Trns_repr_metal"/>
    <property type="match status" value="1"/>
</dbReference>
<proteinExistence type="inferred from homology"/>
<protein>
    <submittedName>
        <fullName evidence="2">NreA-like protein</fullName>
    </submittedName>
</protein>
<sequence>MLNQPNSTVRRNTFDLIPPGGIRYQPGPFTQQAQAMSEHDHPHGHTHQSHEAIIKRLKRADGHLRSIITMIEDGRECVDIAQQLHAVEKAICQAKRTLIQDHIDHCLENTMGALAKGERAPLEAFKQITKYL</sequence>
<comment type="caution">
    <text evidence="2">The sequence shown here is derived from an EMBL/GenBank/DDBJ whole genome shotgun (WGS) entry which is preliminary data.</text>
</comment>
<evidence type="ECO:0000313" key="3">
    <source>
        <dbReference type="Proteomes" id="UP000050490"/>
    </source>
</evidence>